<dbReference type="GeneID" id="103910812"/>
<organism evidence="2 3">
    <name type="scientific">Danio rerio</name>
    <name type="common">Zebrafish</name>
    <name type="synonym">Brachydanio rerio</name>
    <dbReference type="NCBI Taxonomy" id="7955"/>
    <lineage>
        <taxon>Eukaryota</taxon>
        <taxon>Metazoa</taxon>
        <taxon>Chordata</taxon>
        <taxon>Craniata</taxon>
        <taxon>Vertebrata</taxon>
        <taxon>Euteleostomi</taxon>
        <taxon>Actinopterygii</taxon>
        <taxon>Neopterygii</taxon>
        <taxon>Teleostei</taxon>
        <taxon>Ostariophysi</taxon>
        <taxon>Cypriniformes</taxon>
        <taxon>Danionidae</taxon>
        <taxon>Danioninae</taxon>
        <taxon>Danio</taxon>
    </lineage>
</organism>
<keyword evidence="2" id="KW-1185">Reference proteome</keyword>
<evidence type="ECO:0000313" key="5">
    <source>
        <dbReference type="RefSeq" id="XP_068076431.1"/>
    </source>
</evidence>
<feature type="region of interest" description="Disordered" evidence="1">
    <location>
        <begin position="270"/>
        <end position="306"/>
    </location>
</feature>
<evidence type="ECO:0000313" key="3">
    <source>
        <dbReference type="RefSeq" id="XP_021331351.1"/>
    </source>
</evidence>
<feature type="compositionally biased region" description="Basic and acidic residues" evidence="1">
    <location>
        <begin position="293"/>
        <end position="305"/>
    </location>
</feature>
<dbReference type="OrthoDB" id="8960663at2759"/>
<dbReference type="RefSeq" id="XP_073804752.1">
    <property type="nucleotide sequence ID" value="XM_073948651.1"/>
</dbReference>
<dbReference type="PANTHER" id="PTHR24401">
    <property type="entry name" value="SI:CH211-243P7.3-RELATED"/>
    <property type="match status" value="1"/>
</dbReference>
<dbReference type="RefSeq" id="XP_021331351.1">
    <property type="nucleotide sequence ID" value="XM_021475676.2"/>
</dbReference>
<proteinExistence type="predicted"/>
<reference evidence="2" key="1">
    <citation type="journal article" date="2013" name="Nature">
        <title>The zebrafish reference genome sequence and its relationship to the human genome.</title>
        <authorList>
            <consortium name="Genome Reference Consortium Zebrafish"/>
            <person name="Howe K."/>
            <person name="Clark M.D."/>
            <person name="Torroja C.F."/>
            <person name="Torrance J."/>
            <person name="Berthelot C."/>
            <person name="Muffato M."/>
            <person name="Collins J.E."/>
            <person name="Humphray S."/>
            <person name="McLaren K."/>
            <person name="Matthews L."/>
            <person name="McLaren S."/>
            <person name="Sealy I."/>
            <person name="Caccamo M."/>
            <person name="Churcher C."/>
            <person name="Scott C."/>
            <person name="Barrett J.C."/>
            <person name="Koch R."/>
            <person name="Rauch G.J."/>
            <person name="White S."/>
            <person name="Chow W."/>
            <person name="Kilian B."/>
            <person name="Quintais L.T."/>
            <person name="Guerra-Assuncao J.A."/>
            <person name="Zhou Y."/>
            <person name="Gu Y."/>
            <person name="Yen J."/>
            <person name="Vogel J.H."/>
            <person name="Eyre T."/>
            <person name="Redmond S."/>
            <person name="Banerjee R."/>
            <person name="Chi J."/>
            <person name="Fu B."/>
            <person name="Langley E."/>
            <person name="Maguire S.F."/>
            <person name="Laird G.K."/>
            <person name="Lloyd D."/>
            <person name="Kenyon E."/>
            <person name="Donaldson S."/>
            <person name="Sehra H."/>
            <person name="Almeida-King J."/>
            <person name="Loveland J."/>
            <person name="Trevanion S."/>
            <person name="Jones M."/>
            <person name="Quail M."/>
            <person name="Willey D."/>
            <person name="Hunt A."/>
            <person name="Burton J."/>
            <person name="Sims S."/>
            <person name="McLay K."/>
            <person name="Plumb B."/>
            <person name="Davis J."/>
            <person name="Clee C."/>
            <person name="Oliver K."/>
            <person name="Clark R."/>
            <person name="Riddle C."/>
            <person name="Elliot D."/>
            <person name="Eliott D."/>
            <person name="Threadgold G."/>
            <person name="Harden G."/>
            <person name="Ware D."/>
            <person name="Begum S."/>
            <person name="Mortimore B."/>
            <person name="Mortimer B."/>
            <person name="Kerry G."/>
            <person name="Heath P."/>
            <person name="Phillimore B."/>
            <person name="Tracey A."/>
            <person name="Corby N."/>
            <person name="Dunn M."/>
            <person name="Johnson C."/>
            <person name="Wood J."/>
            <person name="Clark S."/>
            <person name="Pelan S."/>
            <person name="Griffiths G."/>
            <person name="Smith M."/>
            <person name="Glithero R."/>
            <person name="Howden P."/>
            <person name="Barker N."/>
            <person name="Lloyd C."/>
            <person name="Stevens C."/>
            <person name="Harley J."/>
            <person name="Holt K."/>
            <person name="Panagiotidis G."/>
            <person name="Lovell J."/>
            <person name="Beasley H."/>
            <person name="Henderson C."/>
            <person name="Gordon D."/>
            <person name="Auger K."/>
            <person name="Wright D."/>
            <person name="Collins J."/>
            <person name="Raisen C."/>
            <person name="Dyer L."/>
            <person name="Leung K."/>
            <person name="Robertson L."/>
            <person name="Ambridge K."/>
            <person name="Leongamornlert D."/>
            <person name="McGuire S."/>
            <person name="Gilderthorp R."/>
            <person name="Griffiths C."/>
            <person name="Manthravadi D."/>
            <person name="Nichol S."/>
            <person name="Barker G."/>
            <person name="Whitehead S."/>
            <person name="Kay M."/>
            <person name="Brown J."/>
            <person name="Murnane C."/>
            <person name="Gray E."/>
            <person name="Humphries M."/>
            <person name="Sycamore N."/>
            <person name="Barker D."/>
            <person name="Saunders D."/>
            <person name="Wallis J."/>
            <person name="Babbage A."/>
            <person name="Hammond S."/>
            <person name="Mashreghi-Mohammadi M."/>
            <person name="Barr L."/>
            <person name="Martin S."/>
            <person name="Wray P."/>
            <person name="Ellington A."/>
            <person name="Matthews N."/>
            <person name="Ellwood M."/>
            <person name="Woodmansey R."/>
            <person name="Clark G."/>
            <person name="Cooper J."/>
            <person name="Cooper J."/>
            <person name="Tromans A."/>
            <person name="Grafham D."/>
            <person name="Skuce C."/>
            <person name="Pandian R."/>
            <person name="Andrews R."/>
            <person name="Harrison E."/>
            <person name="Kimberley A."/>
            <person name="Garnett J."/>
            <person name="Fosker N."/>
            <person name="Hall R."/>
            <person name="Garner P."/>
            <person name="Kelly D."/>
            <person name="Bird C."/>
            <person name="Palmer S."/>
            <person name="Gehring I."/>
            <person name="Berger A."/>
            <person name="Dooley C.M."/>
            <person name="Ersan-Urun Z."/>
            <person name="Eser C."/>
            <person name="Geiger H."/>
            <person name="Geisler M."/>
            <person name="Karotki L."/>
            <person name="Kirn A."/>
            <person name="Konantz J."/>
            <person name="Konantz M."/>
            <person name="Oberlander M."/>
            <person name="Rudolph-Geiger S."/>
            <person name="Teucke M."/>
            <person name="Lanz C."/>
            <person name="Raddatz G."/>
            <person name="Osoegawa K."/>
            <person name="Zhu B."/>
            <person name="Rapp A."/>
            <person name="Widaa S."/>
            <person name="Langford C."/>
            <person name="Yang F."/>
            <person name="Schuster S.C."/>
            <person name="Carter N.P."/>
            <person name="Harrow J."/>
            <person name="Ning Z."/>
            <person name="Herrero J."/>
            <person name="Searle S.M."/>
            <person name="Enright A."/>
            <person name="Geisler R."/>
            <person name="Plasterk R.H."/>
            <person name="Lee C."/>
            <person name="Westerfield M."/>
            <person name="de Jong P.J."/>
            <person name="Zon L.I."/>
            <person name="Postlethwait J.H."/>
            <person name="Nusslein-Volhard C."/>
            <person name="Hubbard T.J."/>
            <person name="Roest Crollius H."/>
            <person name="Rogers J."/>
            <person name="Stemple D.L."/>
        </authorList>
    </citation>
    <scope>NUCLEOTIDE SEQUENCE [LARGE SCALE GENOMIC DNA]</scope>
    <source>
        <strain evidence="2">Tuebingen</strain>
    </source>
</reference>
<gene>
    <name evidence="3 4 5" type="primary">LOC103910812</name>
</gene>
<dbReference type="AlphaFoldDB" id="A0A8M9Q7B3"/>
<dbReference type="RefSeq" id="XP_068076431.1">
    <property type="nucleotide sequence ID" value="XM_068220330.1"/>
</dbReference>
<evidence type="ECO:0000256" key="1">
    <source>
        <dbReference type="SAM" id="MobiDB-lite"/>
    </source>
</evidence>
<accession>A0A8M9Q7B3</accession>
<evidence type="ECO:0000313" key="2">
    <source>
        <dbReference type="Proteomes" id="UP000000437"/>
    </source>
</evidence>
<sequence length="416" mass="47606">MDPLLPTLSIVDTSVPQDRQQCFLKASKDAKTLASRNRCFERNTSQDKKTACEEAKKRCQHITCAPSEVQYLGQLILNFGKYNGQSFKWLVENDVGYIKYVLDLHIKERRHQGRKEGPGEYIKDLLLQYVQLFPQVSCHLEVNVDRAIYGQGRFRSFTFLEMWQWYSLHKTLQADPQAGSAQEKKMPQEAFCSVRQWLTMKEEDISVKTLKRFQQYILNKEKTLEDRPLSAAAASSSSSGSRGDGGWADDALLVEALSAFEAQAVEDKGSLPKKPLSFSERQGAGEAKKRKRSCEDLSQKPHSDSRLSGYSNYQVLFEGWHKMWESGLHGLPSADILWLKEDAERGLFQRAMSYKDKHGNRKWRKVLKDDRMWFHPPEFPGVVEGKVPSADSFFHSSVFFLETSWCVALQSSVPKV</sequence>
<protein>
    <submittedName>
        <fullName evidence="3 4">Uncharacterized protein isoform X1</fullName>
    </submittedName>
</protein>
<evidence type="ECO:0000313" key="4">
    <source>
        <dbReference type="RefSeq" id="XP_068076430.1"/>
    </source>
</evidence>
<dbReference type="Proteomes" id="UP000000437">
    <property type="component" value="Chromosome 4"/>
</dbReference>
<dbReference type="PANTHER" id="PTHR24401:SF29">
    <property type="entry name" value="SI:CH211-243P7.3-RELATED"/>
    <property type="match status" value="1"/>
</dbReference>
<name>A0A8M9Q7B3_DANRE</name>
<dbReference type="RefSeq" id="XP_068076430.1">
    <property type="nucleotide sequence ID" value="XM_068220329.1"/>
</dbReference>
<reference evidence="3 4" key="2">
    <citation type="submission" date="2025-04" db="UniProtKB">
        <authorList>
            <consortium name="RefSeq"/>
        </authorList>
    </citation>
    <scope>IDENTIFICATION</scope>
    <source>
        <strain evidence="3 4">Tuebingen</strain>
    </source>
</reference>